<feature type="transmembrane region" description="Helical" evidence="1">
    <location>
        <begin position="115"/>
        <end position="138"/>
    </location>
</feature>
<comment type="caution">
    <text evidence="2">The sequence shown here is derived from an EMBL/GenBank/DDBJ whole genome shotgun (WGS) entry which is preliminary data.</text>
</comment>
<keyword evidence="1" id="KW-0472">Membrane</keyword>
<organism evidence="2 3">
    <name type="scientific">Spodoptera exigua</name>
    <name type="common">Beet armyworm</name>
    <name type="synonym">Noctua fulgens</name>
    <dbReference type="NCBI Taxonomy" id="7107"/>
    <lineage>
        <taxon>Eukaryota</taxon>
        <taxon>Metazoa</taxon>
        <taxon>Ecdysozoa</taxon>
        <taxon>Arthropoda</taxon>
        <taxon>Hexapoda</taxon>
        <taxon>Insecta</taxon>
        <taxon>Pterygota</taxon>
        <taxon>Neoptera</taxon>
        <taxon>Endopterygota</taxon>
        <taxon>Lepidoptera</taxon>
        <taxon>Glossata</taxon>
        <taxon>Ditrysia</taxon>
        <taxon>Noctuoidea</taxon>
        <taxon>Noctuidae</taxon>
        <taxon>Amphipyrinae</taxon>
        <taxon>Spodoptera</taxon>
    </lineage>
</organism>
<dbReference type="InterPro" id="IPR036116">
    <property type="entry name" value="FN3_sf"/>
</dbReference>
<evidence type="ECO:0008006" key="4">
    <source>
        <dbReference type="Google" id="ProtNLM"/>
    </source>
</evidence>
<dbReference type="AlphaFoldDB" id="A0A922SCS9"/>
<dbReference type="Gene3D" id="2.60.40.10">
    <property type="entry name" value="Immunoglobulins"/>
    <property type="match status" value="1"/>
</dbReference>
<evidence type="ECO:0000313" key="2">
    <source>
        <dbReference type="EMBL" id="KAH9632896.1"/>
    </source>
</evidence>
<dbReference type="CDD" id="cd00063">
    <property type="entry name" value="FN3"/>
    <property type="match status" value="1"/>
</dbReference>
<dbReference type="InterPro" id="IPR013783">
    <property type="entry name" value="Ig-like_fold"/>
</dbReference>
<sequence length="149" mass="16281">MLTKINSLSTAEPPPLVNVTVHASTILALILWNVAGDGGHPIIDFTAQYRSAAPRQVDVYHLDTNASYWFRVWATNALGPGPPVEVLATTLYSDQEAELYKHFFSGAEQFDTRTWVAAVCVVMGTLVVLAAGTCAVLCREWRRHGEPAP</sequence>
<proteinExistence type="predicted"/>
<gene>
    <name evidence="2" type="ORF">HF086_002718</name>
</gene>
<evidence type="ECO:0000313" key="3">
    <source>
        <dbReference type="Proteomes" id="UP000814243"/>
    </source>
</evidence>
<dbReference type="SUPFAM" id="SSF49265">
    <property type="entry name" value="Fibronectin type III"/>
    <property type="match status" value="1"/>
</dbReference>
<keyword evidence="1" id="KW-1133">Transmembrane helix</keyword>
<reference evidence="2" key="1">
    <citation type="journal article" date="2021" name="G3 (Bethesda)">
        <title>Genome and transcriptome analysis of the beet armyworm Spodoptera exigua reveals targets for pest control. .</title>
        <authorList>
            <person name="Simon S."/>
            <person name="Breeschoten T."/>
            <person name="Jansen H.J."/>
            <person name="Dirks R.P."/>
            <person name="Schranz M.E."/>
            <person name="Ros V.I.D."/>
        </authorList>
    </citation>
    <scope>NUCLEOTIDE SEQUENCE</scope>
    <source>
        <strain evidence="2">TB_SE_WUR_2020</strain>
    </source>
</reference>
<dbReference type="InterPro" id="IPR003961">
    <property type="entry name" value="FN3_dom"/>
</dbReference>
<accession>A0A922SCS9</accession>
<protein>
    <recommendedName>
        <fullName evidence="4">Fibronectin type-III domain-containing protein</fullName>
    </recommendedName>
</protein>
<name>A0A922SCS9_SPOEX</name>
<dbReference type="EMBL" id="JACEFF010000678">
    <property type="protein sequence ID" value="KAH9632896.1"/>
    <property type="molecule type" value="Genomic_DNA"/>
</dbReference>
<dbReference type="Proteomes" id="UP000814243">
    <property type="component" value="Unassembled WGS sequence"/>
</dbReference>
<evidence type="ECO:0000256" key="1">
    <source>
        <dbReference type="SAM" id="Phobius"/>
    </source>
</evidence>
<keyword evidence="1" id="KW-0812">Transmembrane</keyword>